<organism evidence="5 6">
    <name type="scientific">Novilysobacter luteus</name>
    <dbReference type="NCBI Taxonomy" id="2822368"/>
    <lineage>
        <taxon>Bacteria</taxon>
        <taxon>Pseudomonadati</taxon>
        <taxon>Pseudomonadota</taxon>
        <taxon>Gammaproteobacteria</taxon>
        <taxon>Lysobacterales</taxon>
        <taxon>Lysobacteraceae</taxon>
        <taxon>Novilysobacter</taxon>
    </lineage>
</organism>
<dbReference type="SUPFAM" id="SSF52172">
    <property type="entry name" value="CheY-like"/>
    <property type="match status" value="1"/>
</dbReference>
<dbReference type="SUPFAM" id="SSF47226">
    <property type="entry name" value="Histidine-containing phosphotransfer domain, HPT domain"/>
    <property type="match status" value="1"/>
</dbReference>
<evidence type="ECO:0000259" key="4">
    <source>
        <dbReference type="PROSITE" id="PS50110"/>
    </source>
</evidence>
<dbReference type="Gene3D" id="3.40.50.2300">
    <property type="match status" value="1"/>
</dbReference>
<dbReference type="EC" id="2.7.13.3" evidence="5"/>
<sequence>MNDAAMPRVLLVEDDPTSRAFLAAAIKALPARVDEVDNVAAAVARATATRHDLWLVDAHLPDGTGHAVLRALRGLHPDTVALAHTASSQPDVAASLRAAGFADVLVKPLSATTLQSAVRARLEVRPGDVPKRPLWDDATAATALNGNTAHVQALRTLFADDLKQLRERVRNAAAREDHPGIESELHKLLASCGFVGAVRLGDAAAALRRAPGDAEQLAAFERIADETAAAFAWRTPASR</sequence>
<evidence type="ECO:0000313" key="5">
    <source>
        <dbReference type="EMBL" id="CAG4971524.1"/>
    </source>
</evidence>
<keyword evidence="5" id="KW-0808">Transferase</keyword>
<dbReference type="Pfam" id="PF01627">
    <property type="entry name" value="Hpt"/>
    <property type="match status" value="1"/>
</dbReference>
<dbReference type="InterPro" id="IPR001789">
    <property type="entry name" value="Sig_transdc_resp-reg_receiver"/>
</dbReference>
<dbReference type="InterPro" id="IPR008207">
    <property type="entry name" value="Sig_transdc_His_kin_Hpt_dom"/>
</dbReference>
<evidence type="ECO:0000313" key="6">
    <source>
        <dbReference type="Proteomes" id="UP000680116"/>
    </source>
</evidence>
<protein>
    <submittedName>
        <fullName evidence="5">Signal transduction histidine-protein kinase BarA</fullName>
        <ecNumber evidence="5">2.7.13.3</ecNumber>
    </submittedName>
</protein>
<dbReference type="InterPro" id="IPR036641">
    <property type="entry name" value="HPT_dom_sf"/>
</dbReference>
<proteinExistence type="predicted"/>
<reference evidence="5 6" key="1">
    <citation type="submission" date="2021-04" db="EMBL/GenBank/DDBJ databases">
        <authorList>
            <person name="Rodrigo-Torres L."/>
            <person name="Arahal R. D."/>
            <person name="Lucena T."/>
        </authorList>
    </citation>
    <scope>NUCLEOTIDE SEQUENCE [LARGE SCALE GENOMIC DNA]</scope>
    <source>
        <strain evidence="5 6">CECT 30171</strain>
    </source>
</reference>
<dbReference type="Proteomes" id="UP000680116">
    <property type="component" value="Chromosome"/>
</dbReference>
<dbReference type="InterPro" id="IPR050595">
    <property type="entry name" value="Bact_response_regulator"/>
</dbReference>
<dbReference type="GO" id="GO:0004673">
    <property type="term" value="F:protein histidine kinase activity"/>
    <property type="evidence" value="ECO:0007669"/>
    <property type="project" value="UniProtKB-EC"/>
</dbReference>
<evidence type="ECO:0000256" key="1">
    <source>
        <dbReference type="ARBA" id="ARBA00022553"/>
    </source>
</evidence>
<evidence type="ECO:0000256" key="3">
    <source>
        <dbReference type="PROSITE-ProRule" id="PRU00169"/>
    </source>
</evidence>
<evidence type="ECO:0000256" key="2">
    <source>
        <dbReference type="ARBA" id="ARBA00023012"/>
    </source>
</evidence>
<dbReference type="PANTHER" id="PTHR44591:SF21">
    <property type="entry name" value="TWO-COMPONENT RESPONSE REGULATOR"/>
    <property type="match status" value="1"/>
</dbReference>
<dbReference type="InterPro" id="IPR011006">
    <property type="entry name" value="CheY-like_superfamily"/>
</dbReference>
<dbReference type="Pfam" id="PF00072">
    <property type="entry name" value="Response_reg"/>
    <property type="match status" value="1"/>
</dbReference>
<name>A0ABM8UE96_9GAMM</name>
<dbReference type="SMART" id="SM00448">
    <property type="entry name" value="REC"/>
    <property type="match status" value="1"/>
</dbReference>
<dbReference type="PANTHER" id="PTHR44591">
    <property type="entry name" value="STRESS RESPONSE REGULATOR PROTEIN 1"/>
    <property type="match status" value="1"/>
</dbReference>
<dbReference type="Gene3D" id="1.20.120.160">
    <property type="entry name" value="HPT domain"/>
    <property type="match status" value="1"/>
</dbReference>
<feature type="domain" description="Response regulatory" evidence="4">
    <location>
        <begin position="8"/>
        <end position="122"/>
    </location>
</feature>
<keyword evidence="1 3" id="KW-0597">Phosphoprotein</keyword>
<gene>
    <name evidence="5" type="primary">barA</name>
    <name evidence="5" type="ORF">LYB30171_00994</name>
</gene>
<feature type="modified residue" description="4-aspartylphosphate" evidence="3">
    <location>
        <position position="57"/>
    </location>
</feature>
<dbReference type="EMBL" id="OU015430">
    <property type="protein sequence ID" value="CAG4971524.1"/>
    <property type="molecule type" value="Genomic_DNA"/>
</dbReference>
<dbReference type="CDD" id="cd00156">
    <property type="entry name" value="REC"/>
    <property type="match status" value="1"/>
</dbReference>
<keyword evidence="5" id="KW-0418">Kinase</keyword>
<accession>A0ABM8UE96</accession>
<keyword evidence="2" id="KW-0902">Two-component regulatory system</keyword>
<keyword evidence="6" id="KW-1185">Reference proteome</keyword>
<dbReference type="PROSITE" id="PS50110">
    <property type="entry name" value="RESPONSE_REGULATORY"/>
    <property type="match status" value="1"/>
</dbReference>